<proteinExistence type="predicted"/>
<dbReference type="InterPro" id="IPR043504">
    <property type="entry name" value="Peptidase_S1_PA_chymotrypsin"/>
</dbReference>
<sequence length="311" mass="34063">MSNDNLEFDEKVFKICNEDYMDFFSKPNVVGIGLGKQVSNRQFTGEKCITVFVSGKFPKDLLAKEDLIPPTYKGIKTDVLPSGPISTCSFTGKIRPVIGGFGLSPTTSDEVGSVGCLVKDDNGYYILSNNHVLADTNKLPLDTDIVQPSIKDRGKNPEDVVAKLTKFVPIEFKNEDNVPENYVDAAIAKVINEDDVSSKVAFIGEILGIKPAKLEQSVVKVGRTTEQTFGLVLAERATIIVEYGDKKAIFKNQIVTTKMTSEGDSGSLLTDSEGYAVGLIYAHSQKHSYHNNISDVLNKLNVKLVTKNMKK</sequence>
<dbReference type="Pfam" id="PF13365">
    <property type="entry name" value="Trypsin_2"/>
    <property type="match status" value="1"/>
</dbReference>
<protein>
    <submittedName>
        <fullName evidence="1">Uncharacterized protein</fullName>
    </submittedName>
</protein>
<dbReference type="GeneID" id="66319957"/>
<organism evidence="1 2">
    <name type="scientific">Clostridium botulinum D str. 1873</name>
    <dbReference type="NCBI Taxonomy" id="592027"/>
    <lineage>
        <taxon>Bacteria</taxon>
        <taxon>Bacillati</taxon>
        <taxon>Bacillota</taxon>
        <taxon>Clostridia</taxon>
        <taxon>Eubacteriales</taxon>
        <taxon>Clostridiaceae</taxon>
        <taxon>Clostridium</taxon>
    </lineage>
</organism>
<dbReference type="EMBL" id="ACSJ01000007">
    <property type="protein sequence ID" value="EES91115.1"/>
    <property type="molecule type" value="Genomic_DNA"/>
</dbReference>
<gene>
    <name evidence="1" type="ORF">CLG_B1247</name>
</gene>
<evidence type="ECO:0000313" key="1">
    <source>
        <dbReference type="EMBL" id="EES91115.1"/>
    </source>
</evidence>
<evidence type="ECO:0000313" key="2">
    <source>
        <dbReference type="Proteomes" id="UP000006160"/>
    </source>
</evidence>
<name>A0A9P2G708_CLOBO</name>
<dbReference type="AlphaFoldDB" id="A0A9P2G708"/>
<dbReference type="Proteomes" id="UP000006160">
    <property type="component" value="Unassembled WGS sequence"/>
</dbReference>
<dbReference type="SUPFAM" id="SSF50494">
    <property type="entry name" value="Trypsin-like serine proteases"/>
    <property type="match status" value="1"/>
</dbReference>
<dbReference type="RefSeq" id="WP_003375653.1">
    <property type="nucleotide sequence ID" value="NZ_ACSJ01000007.1"/>
</dbReference>
<dbReference type="Gene3D" id="2.40.10.10">
    <property type="entry name" value="Trypsin-like serine proteases"/>
    <property type="match status" value="2"/>
</dbReference>
<accession>A0A9P2G708</accession>
<reference evidence="1 2" key="1">
    <citation type="submission" date="2009-10" db="EMBL/GenBank/DDBJ databases">
        <authorList>
            <person name="Shrivastava S."/>
            <person name="Brinkac L.B."/>
            <person name="Brown J.L."/>
            <person name="Bruce D.B."/>
            <person name="Detter C."/>
            <person name="Green L.D."/>
            <person name="Munk C.A."/>
            <person name="Rogers Y.C."/>
            <person name="Tapia R."/>
            <person name="Saunders E.S."/>
            <person name="Sims D.R."/>
            <person name="Smith L.A."/>
            <person name="Smith T.J."/>
            <person name="Sutton G."/>
            <person name="Brettin T."/>
        </authorList>
    </citation>
    <scope>NUCLEOTIDE SEQUENCE [LARGE SCALE GENOMIC DNA]</scope>
    <source>
        <strain evidence="2">D str. 1873</strain>
    </source>
</reference>
<comment type="caution">
    <text evidence="1">The sequence shown here is derived from an EMBL/GenBank/DDBJ whole genome shotgun (WGS) entry which is preliminary data.</text>
</comment>
<dbReference type="InterPro" id="IPR009003">
    <property type="entry name" value="Peptidase_S1_PA"/>
</dbReference>